<sequence>MSFSNLEMMKRINTMKTSSLILALMLSVFSFSQNLEKEQKKAERKAKNLVYEANSLLQEDDFISAEMEYRKAISVQKDNVVGAYNLGNSYYKKGNYDEALFRHQEAAKNATTKEARHKAYHNIGNILMQSKECKAAVEAFKNALRNNPNDEETRYNFALAKECAKQQQDQDGGGEDEKKDDKKEDQKDKDKEKENKDQEDKDKDKKEEEGNKDKKKGDDEKDEDGKPKDDKKDDGNGDKENQQKQPKPQPGKMSPQQIKNILEAMSNQEQKVQEKINAKKQKGARVKTEKDW</sequence>
<organism evidence="4 5">
    <name type="scientific">Winogradskyella wandonensis</name>
    <dbReference type="NCBI Taxonomy" id="1442586"/>
    <lineage>
        <taxon>Bacteria</taxon>
        <taxon>Pseudomonadati</taxon>
        <taxon>Bacteroidota</taxon>
        <taxon>Flavobacteriia</taxon>
        <taxon>Flavobacteriales</taxon>
        <taxon>Flavobacteriaceae</taxon>
        <taxon>Winogradskyella</taxon>
    </lineage>
</organism>
<keyword evidence="5" id="KW-1185">Reference proteome</keyword>
<protein>
    <submittedName>
        <fullName evidence="4">Tetratricopeptide repeat protein</fullName>
    </submittedName>
</protein>
<dbReference type="AlphaFoldDB" id="A0A4R1KU14"/>
<feature type="compositionally biased region" description="Low complexity" evidence="3">
    <location>
        <begin position="243"/>
        <end position="257"/>
    </location>
</feature>
<evidence type="ECO:0000256" key="2">
    <source>
        <dbReference type="SAM" id="Coils"/>
    </source>
</evidence>
<feature type="repeat" description="TPR" evidence="1">
    <location>
        <begin position="117"/>
        <end position="150"/>
    </location>
</feature>
<dbReference type="EMBL" id="SMGI01000002">
    <property type="protein sequence ID" value="TCK68023.1"/>
    <property type="molecule type" value="Genomic_DNA"/>
</dbReference>
<accession>A0A4R1KU14</accession>
<feature type="coiled-coil region" evidence="2">
    <location>
        <begin position="32"/>
        <end position="59"/>
    </location>
</feature>
<proteinExistence type="predicted"/>
<dbReference type="Proteomes" id="UP000295714">
    <property type="component" value="Unassembled WGS sequence"/>
</dbReference>
<dbReference type="InterPro" id="IPR011990">
    <property type="entry name" value="TPR-like_helical_dom_sf"/>
</dbReference>
<dbReference type="Gene3D" id="1.25.40.10">
    <property type="entry name" value="Tetratricopeptide repeat domain"/>
    <property type="match status" value="1"/>
</dbReference>
<feature type="compositionally biased region" description="Basic and acidic residues" evidence="3">
    <location>
        <begin position="175"/>
        <end position="242"/>
    </location>
</feature>
<gene>
    <name evidence="4" type="ORF">DFQ05_1807</name>
</gene>
<dbReference type="InterPro" id="IPR019734">
    <property type="entry name" value="TPR_rpt"/>
</dbReference>
<name>A0A4R1KU14_9FLAO</name>
<evidence type="ECO:0000313" key="4">
    <source>
        <dbReference type="EMBL" id="TCK68023.1"/>
    </source>
</evidence>
<dbReference type="SMART" id="SM00028">
    <property type="entry name" value="TPR"/>
    <property type="match status" value="3"/>
</dbReference>
<keyword evidence="2" id="KW-0175">Coiled coil</keyword>
<keyword evidence="1" id="KW-0802">TPR repeat</keyword>
<reference evidence="4 5" key="1">
    <citation type="journal article" date="2015" name="Stand. Genomic Sci.">
        <title>Genomic Encyclopedia of Bacterial and Archaeal Type Strains, Phase III: the genomes of soil and plant-associated and newly described type strains.</title>
        <authorList>
            <person name="Whitman W.B."/>
            <person name="Woyke T."/>
            <person name="Klenk H.P."/>
            <person name="Zhou Y."/>
            <person name="Lilburn T.G."/>
            <person name="Beck B.J."/>
            <person name="De Vos P."/>
            <person name="Vandamme P."/>
            <person name="Eisen J.A."/>
            <person name="Garrity G."/>
            <person name="Hugenholtz P."/>
            <person name="Kyrpides N.C."/>
        </authorList>
    </citation>
    <scope>NUCLEOTIDE SEQUENCE [LARGE SCALE GENOMIC DNA]</scope>
    <source>
        <strain evidence="4 5">CECT 8445</strain>
    </source>
</reference>
<dbReference type="Pfam" id="PF13181">
    <property type="entry name" value="TPR_8"/>
    <property type="match status" value="2"/>
</dbReference>
<evidence type="ECO:0000256" key="3">
    <source>
        <dbReference type="SAM" id="MobiDB-lite"/>
    </source>
</evidence>
<feature type="region of interest" description="Disordered" evidence="3">
    <location>
        <begin position="163"/>
        <end position="292"/>
    </location>
</feature>
<evidence type="ECO:0000256" key="1">
    <source>
        <dbReference type="PROSITE-ProRule" id="PRU00339"/>
    </source>
</evidence>
<evidence type="ECO:0000313" key="5">
    <source>
        <dbReference type="Proteomes" id="UP000295714"/>
    </source>
</evidence>
<dbReference type="PROSITE" id="PS50005">
    <property type="entry name" value="TPR"/>
    <property type="match status" value="1"/>
</dbReference>
<dbReference type="SUPFAM" id="SSF48452">
    <property type="entry name" value="TPR-like"/>
    <property type="match status" value="1"/>
</dbReference>
<comment type="caution">
    <text evidence="4">The sequence shown here is derived from an EMBL/GenBank/DDBJ whole genome shotgun (WGS) entry which is preliminary data.</text>
</comment>